<dbReference type="Proteomes" id="UP001527057">
    <property type="component" value="Unassembled WGS sequence"/>
</dbReference>
<comment type="cofactor">
    <cofactor evidence="1">
        <name>Zn(2+)</name>
        <dbReference type="ChEBI" id="CHEBI:29105"/>
    </cofactor>
</comment>
<dbReference type="Pfam" id="PF02585">
    <property type="entry name" value="PIG-L"/>
    <property type="match status" value="1"/>
</dbReference>
<gene>
    <name evidence="3" type="ORF">M5W27_14375</name>
</gene>
<comment type="catalytic activity">
    <reaction evidence="2">
        <text>(S)-malyl N-acetyl-alpha-D-glucosaminide + H2O = (S)-malyl alpha-D-glucosaminide + acetate</text>
        <dbReference type="Rhea" id="RHEA:33411"/>
        <dbReference type="ChEBI" id="CHEBI:15377"/>
        <dbReference type="ChEBI" id="CHEBI:30089"/>
        <dbReference type="ChEBI" id="CHEBI:64870"/>
        <dbReference type="ChEBI" id="CHEBI:64871"/>
    </reaction>
</comment>
<reference evidence="3 4" key="1">
    <citation type="submission" date="2022-05" db="EMBL/GenBank/DDBJ databases">
        <title>Genome Sequencing of Bee-Associated Microbes.</title>
        <authorList>
            <person name="Dunlap C."/>
        </authorList>
    </citation>
    <scope>NUCLEOTIDE SEQUENCE [LARGE SCALE GENOMIC DNA]</scope>
    <source>
        <strain evidence="3 4">CBP-1093</strain>
    </source>
</reference>
<dbReference type="InterPro" id="IPR024078">
    <property type="entry name" value="LmbE-like_dom_sf"/>
</dbReference>
<dbReference type="RefSeq" id="WP_197226278.1">
    <property type="nucleotide sequence ID" value="NZ_JAMDMH010000034.1"/>
</dbReference>
<evidence type="ECO:0000313" key="3">
    <source>
        <dbReference type="EMBL" id="MCY9576981.1"/>
    </source>
</evidence>
<organism evidence="3 4">
    <name type="scientific">Bacillus xiamenensis</name>
    <dbReference type="NCBI Taxonomy" id="1178537"/>
    <lineage>
        <taxon>Bacteria</taxon>
        <taxon>Bacillati</taxon>
        <taxon>Bacillota</taxon>
        <taxon>Bacilli</taxon>
        <taxon>Bacillales</taxon>
        <taxon>Bacillaceae</taxon>
        <taxon>Bacillus</taxon>
    </lineage>
</organism>
<dbReference type="Gene3D" id="3.40.50.10320">
    <property type="entry name" value="LmbE-like"/>
    <property type="match status" value="1"/>
</dbReference>
<keyword evidence="4" id="KW-1185">Reference proteome</keyword>
<dbReference type="InterPro" id="IPR003737">
    <property type="entry name" value="GlcNAc_PI_deacetylase-related"/>
</dbReference>
<protein>
    <submittedName>
        <fullName evidence="3">PIG-L family deacetylase</fullName>
    </submittedName>
</protein>
<dbReference type="EMBL" id="JAMDMH010000034">
    <property type="protein sequence ID" value="MCY9576981.1"/>
    <property type="molecule type" value="Genomic_DNA"/>
</dbReference>
<comment type="caution">
    <text evidence="3">The sequence shown here is derived from an EMBL/GenBank/DDBJ whole genome shotgun (WGS) entry which is preliminary data.</text>
</comment>
<evidence type="ECO:0000256" key="1">
    <source>
        <dbReference type="ARBA" id="ARBA00001947"/>
    </source>
</evidence>
<name>A0ABT4F4M9_9BACI</name>
<proteinExistence type="predicted"/>
<evidence type="ECO:0000256" key="2">
    <source>
        <dbReference type="ARBA" id="ARBA00024609"/>
    </source>
</evidence>
<evidence type="ECO:0000313" key="4">
    <source>
        <dbReference type="Proteomes" id="UP001527057"/>
    </source>
</evidence>
<accession>A0ABT4F4M9</accession>
<dbReference type="SUPFAM" id="SSF102588">
    <property type="entry name" value="LmbE-like"/>
    <property type="match status" value="1"/>
</dbReference>
<sequence>MLFEHKLGKCYFFSPHYDDAALSCGGTIAKWITEGADVYIVNLFTQCKSDHTNLSPLATQYLKEDLNKTALLPLDALKWRNLRKREDEAGLASLGVKSQHIIDLNMNDAIFRSDDHGYFYPGETSLFQNIHPKDIRLFNLLLREIQKLSLDRQDLLFFPSAEGGHIDHQLAFKCGLHLSDKGFLTFFYEEFPYSLNHENSCAFEEALYQKIDVSISQSIEAKRQSILQYKSQMTGLFQSEEQFLDIFQKCYMESGHVERFWKKRGKEGE</sequence>